<dbReference type="Gene3D" id="1.10.287.810">
    <property type="entry name" value="Mitochondrial import inner membrane translocase subunit tim13 like domains"/>
    <property type="match status" value="1"/>
</dbReference>
<dbReference type="GO" id="GO:0046872">
    <property type="term" value="F:metal ion binding"/>
    <property type="evidence" value="ECO:0007669"/>
    <property type="project" value="UniProtKB-KW"/>
</dbReference>
<reference evidence="10 11" key="1">
    <citation type="submission" date="2019-09" db="EMBL/GenBank/DDBJ databases">
        <title>Bird 10,000 Genomes (B10K) Project - Family phase.</title>
        <authorList>
            <person name="Zhang G."/>
        </authorList>
    </citation>
    <scope>NUCLEOTIDE SEQUENCE [LARGE SCALE GENOMIC DNA]</scope>
    <source>
        <strain evidence="10">B10K-DU-002-51</strain>
        <tissue evidence="10">Muscle</tissue>
    </source>
</reference>
<feature type="non-terminal residue" evidence="10">
    <location>
        <position position="1"/>
    </location>
</feature>
<keyword evidence="8" id="KW-0143">Chaperone</keyword>
<name>A0A7L4CZ77_9AVES</name>
<organism evidence="10 11">
    <name type="scientific">Eurystomus gularis</name>
    <dbReference type="NCBI Taxonomy" id="325343"/>
    <lineage>
        <taxon>Eukaryota</taxon>
        <taxon>Metazoa</taxon>
        <taxon>Chordata</taxon>
        <taxon>Craniata</taxon>
        <taxon>Vertebrata</taxon>
        <taxon>Euteleostomi</taxon>
        <taxon>Archelosauria</taxon>
        <taxon>Archosauria</taxon>
        <taxon>Dinosauria</taxon>
        <taxon>Saurischia</taxon>
        <taxon>Theropoda</taxon>
        <taxon>Coelurosauria</taxon>
        <taxon>Aves</taxon>
        <taxon>Neognathae</taxon>
        <taxon>Neoaves</taxon>
        <taxon>Telluraves</taxon>
        <taxon>Coraciimorphae</taxon>
        <taxon>Coraciiformes</taxon>
        <taxon>Coraciidae</taxon>
        <taxon>Eurystomus</taxon>
    </lineage>
</organism>
<evidence type="ECO:0000256" key="1">
    <source>
        <dbReference type="ARBA" id="ARBA00022448"/>
    </source>
</evidence>
<evidence type="ECO:0000256" key="4">
    <source>
        <dbReference type="ARBA" id="ARBA00022927"/>
    </source>
</evidence>
<evidence type="ECO:0000256" key="6">
    <source>
        <dbReference type="ARBA" id="ARBA00023128"/>
    </source>
</evidence>
<comment type="function">
    <text evidence="8">Mitochondrial intermembrane chaperone that participates in the import and insertion of some multi-pass transmembrane proteins into the mitochondrial inner membrane. Also required for the transfer of beta-barrel precursors from the TOM complex to the sorting and assembly machinery (SAM complex) of the outer membrane. Acts as a chaperone-like protein that protects the hydrophobic precursors from aggregation and guide them through the mitochondrial intermembrane space.</text>
</comment>
<keyword evidence="1 8" id="KW-0813">Transport</keyword>
<dbReference type="InterPro" id="IPR035427">
    <property type="entry name" value="Tim10-like_dom_sf"/>
</dbReference>
<feature type="non-terminal residue" evidence="10">
    <location>
        <position position="104"/>
    </location>
</feature>
<keyword evidence="4 8" id="KW-0653">Protein transport</keyword>
<dbReference type="GO" id="GO:0015031">
    <property type="term" value="P:protein transport"/>
    <property type="evidence" value="ECO:0007669"/>
    <property type="project" value="UniProtKB-KW"/>
</dbReference>
<accession>A0A7L4CZ77</accession>
<evidence type="ECO:0000259" key="9">
    <source>
        <dbReference type="Pfam" id="PF02953"/>
    </source>
</evidence>
<dbReference type="SUPFAM" id="SSF144122">
    <property type="entry name" value="Tim10-like"/>
    <property type="match status" value="1"/>
</dbReference>
<comment type="similarity">
    <text evidence="8">Belongs to the small Tim family.</text>
</comment>
<feature type="domain" description="Tim10-like" evidence="9">
    <location>
        <begin position="10"/>
        <end position="64"/>
    </location>
</feature>
<keyword evidence="8" id="KW-0999">Mitochondrion inner membrane</keyword>
<keyword evidence="2" id="KW-0479">Metal-binding</keyword>
<evidence type="ECO:0000256" key="7">
    <source>
        <dbReference type="ARBA" id="ARBA00023157"/>
    </source>
</evidence>
<evidence type="ECO:0000256" key="2">
    <source>
        <dbReference type="ARBA" id="ARBA00022723"/>
    </source>
</evidence>
<dbReference type="PANTHER" id="PTHR13172">
    <property type="entry name" value="MITOCHONDRIAL IMPORT INNER MEMBRANE TRANSLOCASE SUBUNIT TIM9B"/>
    <property type="match status" value="1"/>
</dbReference>
<sequence length="104" mass="11545">EREPARLLFQLRDFLLGYNRMTQLCFRHCVSNLNYRLLTGREETCLDSCAGKLVHANHRLMSAYVALMPAIMQRRATDYEASVVRASQSSAEAGLAAGEPPGAS</sequence>
<evidence type="ECO:0000256" key="3">
    <source>
        <dbReference type="ARBA" id="ARBA00022833"/>
    </source>
</evidence>
<comment type="subunit">
    <text evidence="8">Heterohexamer.</text>
</comment>
<comment type="caution">
    <text evidence="10">The sequence shown here is derived from an EMBL/GenBank/DDBJ whole genome shotgun (WGS) entry which is preliminary data.</text>
</comment>
<proteinExistence type="inferred from homology"/>
<evidence type="ECO:0000313" key="11">
    <source>
        <dbReference type="Proteomes" id="UP000541249"/>
    </source>
</evidence>
<dbReference type="Proteomes" id="UP000541249">
    <property type="component" value="Unassembled WGS sequence"/>
</dbReference>
<dbReference type="Pfam" id="PF02953">
    <property type="entry name" value="zf-Tim10_DDP"/>
    <property type="match status" value="1"/>
</dbReference>
<comment type="domain">
    <text evidence="8">The twin CX3C motif contains 4 conserved Cys residues that form 2 disulfide bonds in the mitochondrial intermembrane space.</text>
</comment>
<dbReference type="GO" id="GO:0005743">
    <property type="term" value="C:mitochondrial inner membrane"/>
    <property type="evidence" value="ECO:0007669"/>
    <property type="project" value="UniProtKB-SubCell"/>
</dbReference>
<evidence type="ECO:0000256" key="8">
    <source>
        <dbReference type="RuleBase" id="RU367043"/>
    </source>
</evidence>
<keyword evidence="6 8" id="KW-0496">Mitochondrion</keyword>
<dbReference type="InterPro" id="IPR050673">
    <property type="entry name" value="Mito_inner_translocase_sub"/>
</dbReference>
<gene>
    <name evidence="10" type="primary">Timm10b</name>
    <name evidence="10" type="ORF">EURGUL_R14722</name>
</gene>
<keyword evidence="11" id="KW-1185">Reference proteome</keyword>
<dbReference type="InterPro" id="IPR004217">
    <property type="entry name" value="Tim10-like"/>
</dbReference>
<dbReference type="OrthoDB" id="1551503at2759"/>
<evidence type="ECO:0000313" key="10">
    <source>
        <dbReference type="EMBL" id="NXW55048.1"/>
    </source>
</evidence>
<dbReference type="EMBL" id="VZZY01003650">
    <property type="protein sequence ID" value="NXW55048.1"/>
    <property type="molecule type" value="Genomic_DNA"/>
</dbReference>
<keyword evidence="7 8" id="KW-1015">Disulfide bond</keyword>
<protein>
    <recommendedName>
        <fullName evidence="8">Mitochondrial import inner membrane translocase subunit</fullName>
    </recommendedName>
</protein>
<keyword evidence="3" id="KW-0862">Zinc</keyword>
<comment type="subcellular location">
    <subcellularLocation>
        <location evidence="8">Mitochondrion inner membrane</location>
        <topology evidence="8">Peripheral membrane protein</topology>
        <orientation evidence="8">Intermembrane side</orientation>
    </subcellularLocation>
</comment>
<evidence type="ECO:0000256" key="5">
    <source>
        <dbReference type="ARBA" id="ARBA00023010"/>
    </source>
</evidence>
<dbReference type="AlphaFoldDB" id="A0A7L4CZ77"/>
<keyword evidence="8" id="KW-0472">Membrane</keyword>
<keyword evidence="5 8" id="KW-0811">Translocation</keyword>